<reference evidence="2" key="1">
    <citation type="journal article" date="2014" name="Int. J. Syst. Evol. Microbiol.">
        <title>Complete genome sequence of Corynebacterium casei LMG S-19264T (=DSM 44701T), isolated from a smear-ripened cheese.</title>
        <authorList>
            <consortium name="US DOE Joint Genome Institute (JGI-PGF)"/>
            <person name="Walter F."/>
            <person name="Albersmeier A."/>
            <person name="Kalinowski J."/>
            <person name="Ruckert C."/>
        </authorList>
    </citation>
    <scope>NUCLEOTIDE SEQUENCE</scope>
    <source>
        <strain evidence="2">VKM Ac-2007</strain>
    </source>
</reference>
<evidence type="ECO:0000313" key="2">
    <source>
        <dbReference type="EMBL" id="GLK14911.1"/>
    </source>
</evidence>
<evidence type="ECO:0000256" key="1">
    <source>
        <dbReference type="SAM" id="MobiDB-lite"/>
    </source>
</evidence>
<reference evidence="2" key="2">
    <citation type="submission" date="2023-01" db="EMBL/GenBank/DDBJ databases">
        <authorList>
            <person name="Sun Q."/>
            <person name="Evtushenko L."/>
        </authorList>
    </citation>
    <scope>NUCLEOTIDE SEQUENCE</scope>
    <source>
        <strain evidence="2">VKM Ac-2007</strain>
    </source>
</reference>
<accession>A0A9W6IA44</accession>
<dbReference type="AlphaFoldDB" id="A0A9W6IA44"/>
<proteinExistence type="predicted"/>
<feature type="compositionally biased region" description="Basic and acidic residues" evidence="1">
    <location>
        <begin position="38"/>
        <end position="48"/>
    </location>
</feature>
<feature type="region of interest" description="Disordered" evidence="1">
    <location>
        <begin position="1"/>
        <end position="104"/>
    </location>
</feature>
<keyword evidence="3" id="KW-1185">Reference proteome</keyword>
<name>A0A9W6IA44_9ACTN</name>
<organism evidence="2 3">
    <name type="scientific">Streptosporangium carneum</name>
    <dbReference type="NCBI Taxonomy" id="47481"/>
    <lineage>
        <taxon>Bacteria</taxon>
        <taxon>Bacillati</taxon>
        <taxon>Actinomycetota</taxon>
        <taxon>Actinomycetes</taxon>
        <taxon>Streptosporangiales</taxon>
        <taxon>Streptosporangiaceae</taxon>
        <taxon>Streptosporangium</taxon>
    </lineage>
</organism>
<comment type="caution">
    <text evidence="2">The sequence shown here is derived from an EMBL/GenBank/DDBJ whole genome shotgun (WGS) entry which is preliminary data.</text>
</comment>
<evidence type="ECO:0000313" key="3">
    <source>
        <dbReference type="Proteomes" id="UP001143474"/>
    </source>
</evidence>
<sequence length="104" mass="11624">MNPVIDASRGGGIRPRRQGWDPLEEGGTRPAQPLTPPEPERRRLRAGETEEVPQAVGRRPPFTGREPGNEAREPGNEGLRTRKRGPRAEKRERAPGRKAGRPFF</sequence>
<dbReference type="Proteomes" id="UP001143474">
    <property type="component" value="Unassembled WGS sequence"/>
</dbReference>
<protein>
    <submittedName>
        <fullName evidence="2">Uncharacterized protein</fullName>
    </submittedName>
</protein>
<dbReference type="EMBL" id="BSEV01000039">
    <property type="protein sequence ID" value="GLK14911.1"/>
    <property type="molecule type" value="Genomic_DNA"/>
</dbReference>
<gene>
    <name evidence="2" type="ORF">GCM10017600_83240</name>
</gene>
<feature type="compositionally biased region" description="Basic and acidic residues" evidence="1">
    <location>
        <begin position="86"/>
        <end position="95"/>
    </location>
</feature>